<keyword evidence="2" id="KW-0456">Lyase</keyword>
<name>A0A9D2P980_9FIRM</name>
<dbReference type="InterPro" id="IPR050197">
    <property type="entry name" value="Aldolase_class_II_sugar_metab"/>
</dbReference>
<proteinExistence type="predicted"/>
<accession>A0A9D2P980</accession>
<dbReference type="InterPro" id="IPR036409">
    <property type="entry name" value="Aldolase_II/adducin_N_sf"/>
</dbReference>
<dbReference type="Gene3D" id="3.40.225.10">
    <property type="entry name" value="Class II aldolase/adducin N-terminal domain"/>
    <property type="match status" value="1"/>
</dbReference>
<evidence type="ECO:0000256" key="1">
    <source>
        <dbReference type="ARBA" id="ARBA00022723"/>
    </source>
</evidence>
<dbReference type="SUPFAM" id="SSF53639">
    <property type="entry name" value="AraD/HMP-PK domain-like"/>
    <property type="match status" value="1"/>
</dbReference>
<dbReference type="AlphaFoldDB" id="A0A9D2P980"/>
<comment type="caution">
    <text evidence="4">The sequence shown here is derived from an EMBL/GenBank/DDBJ whole genome shotgun (WGS) entry which is preliminary data.</text>
</comment>
<dbReference type="GO" id="GO:0016832">
    <property type="term" value="F:aldehyde-lyase activity"/>
    <property type="evidence" value="ECO:0007669"/>
    <property type="project" value="TreeGrafter"/>
</dbReference>
<evidence type="ECO:0000256" key="2">
    <source>
        <dbReference type="ARBA" id="ARBA00023239"/>
    </source>
</evidence>
<organism evidence="4 5">
    <name type="scientific">Candidatus Lachnoclostridium pullistercoris</name>
    <dbReference type="NCBI Taxonomy" id="2838632"/>
    <lineage>
        <taxon>Bacteria</taxon>
        <taxon>Bacillati</taxon>
        <taxon>Bacillota</taxon>
        <taxon>Clostridia</taxon>
        <taxon>Lachnospirales</taxon>
        <taxon>Lachnospiraceae</taxon>
    </lineage>
</organism>
<keyword evidence="1" id="KW-0479">Metal-binding</keyword>
<evidence type="ECO:0000313" key="5">
    <source>
        <dbReference type="Proteomes" id="UP000823883"/>
    </source>
</evidence>
<protein>
    <submittedName>
        <fullName evidence="4">Class II aldolase/adducin family protein</fullName>
    </submittedName>
</protein>
<dbReference type="GO" id="GO:0005829">
    <property type="term" value="C:cytosol"/>
    <property type="evidence" value="ECO:0007669"/>
    <property type="project" value="TreeGrafter"/>
</dbReference>
<reference evidence="4" key="1">
    <citation type="journal article" date="2021" name="PeerJ">
        <title>Extensive microbial diversity within the chicken gut microbiome revealed by metagenomics and culture.</title>
        <authorList>
            <person name="Gilroy R."/>
            <person name="Ravi A."/>
            <person name="Getino M."/>
            <person name="Pursley I."/>
            <person name="Horton D.L."/>
            <person name="Alikhan N.F."/>
            <person name="Baker D."/>
            <person name="Gharbi K."/>
            <person name="Hall N."/>
            <person name="Watson M."/>
            <person name="Adriaenssens E.M."/>
            <person name="Foster-Nyarko E."/>
            <person name="Jarju S."/>
            <person name="Secka A."/>
            <person name="Antonio M."/>
            <person name="Oren A."/>
            <person name="Chaudhuri R.R."/>
            <person name="La Ragione R."/>
            <person name="Hildebrand F."/>
            <person name="Pallen M.J."/>
        </authorList>
    </citation>
    <scope>NUCLEOTIDE SEQUENCE</scope>
    <source>
        <strain evidence="4">CHK183-5548</strain>
    </source>
</reference>
<dbReference type="EMBL" id="DWWL01000007">
    <property type="protein sequence ID" value="HJC46641.1"/>
    <property type="molecule type" value="Genomic_DNA"/>
</dbReference>
<dbReference type="InterPro" id="IPR001303">
    <property type="entry name" value="Aldolase_II/adducin_N"/>
</dbReference>
<dbReference type="GO" id="GO:0046872">
    <property type="term" value="F:metal ion binding"/>
    <property type="evidence" value="ECO:0007669"/>
    <property type="project" value="UniProtKB-KW"/>
</dbReference>
<dbReference type="Pfam" id="PF00596">
    <property type="entry name" value="Aldolase_II"/>
    <property type="match status" value="1"/>
</dbReference>
<dbReference type="SMART" id="SM01007">
    <property type="entry name" value="Aldolase_II"/>
    <property type="match status" value="1"/>
</dbReference>
<gene>
    <name evidence="4" type="ORF">IAA04_01160</name>
</gene>
<dbReference type="Proteomes" id="UP000823883">
    <property type="component" value="Unassembled WGS sequence"/>
</dbReference>
<dbReference type="GO" id="GO:0019323">
    <property type="term" value="P:pentose catabolic process"/>
    <property type="evidence" value="ECO:0007669"/>
    <property type="project" value="TreeGrafter"/>
</dbReference>
<feature type="domain" description="Class II aldolase/adducin N-terminal" evidence="3">
    <location>
        <begin position="10"/>
        <end position="188"/>
    </location>
</feature>
<dbReference type="PANTHER" id="PTHR22789:SF0">
    <property type="entry name" value="3-OXO-TETRONATE 4-PHOSPHATE DECARBOXYLASE-RELATED"/>
    <property type="match status" value="1"/>
</dbReference>
<sequence>MEEELKKKLEESVWVCRSLFERGKTSGSSANMSFRHGDRIWITASGTCFGTMKEEDFTEIALDGTPLSGRKPSKEWPLHLALYEKSPQIGAVIHTHSTASVLWSFVPGLRETDCIPAHTPYLKMKLGTVGLIPYEKPGSEELFSAFRARVNASDGFLLKQHGPVVPGRTIMDAFGSLEELEESARIAWELYRAGILA</sequence>
<evidence type="ECO:0000259" key="3">
    <source>
        <dbReference type="SMART" id="SM01007"/>
    </source>
</evidence>
<dbReference type="PANTHER" id="PTHR22789">
    <property type="entry name" value="FUCULOSE PHOSPHATE ALDOLASE"/>
    <property type="match status" value="1"/>
</dbReference>
<reference evidence="4" key="2">
    <citation type="submission" date="2021-04" db="EMBL/GenBank/DDBJ databases">
        <authorList>
            <person name="Gilroy R."/>
        </authorList>
    </citation>
    <scope>NUCLEOTIDE SEQUENCE</scope>
    <source>
        <strain evidence="4">CHK183-5548</strain>
    </source>
</reference>
<evidence type="ECO:0000313" key="4">
    <source>
        <dbReference type="EMBL" id="HJC46641.1"/>
    </source>
</evidence>